<dbReference type="InterPro" id="IPR017871">
    <property type="entry name" value="ABC_transporter-like_CS"/>
</dbReference>
<evidence type="ECO:0000256" key="1">
    <source>
        <dbReference type="ARBA" id="ARBA00004651"/>
    </source>
</evidence>
<dbReference type="PROSITE" id="PS00211">
    <property type="entry name" value="ABC_TRANSPORTER_1"/>
    <property type="match status" value="1"/>
</dbReference>
<dbReference type="Pfam" id="PF00664">
    <property type="entry name" value="ABC_membrane"/>
    <property type="match status" value="1"/>
</dbReference>
<keyword evidence="3" id="KW-0547">Nucleotide-binding</keyword>
<dbReference type="CDD" id="cd03228">
    <property type="entry name" value="ABCC_MRP_Like"/>
    <property type="match status" value="1"/>
</dbReference>
<evidence type="ECO:0000256" key="6">
    <source>
        <dbReference type="ARBA" id="ARBA00023136"/>
    </source>
</evidence>
<proteinExistence type="predicted"/>
<evidence type="ECO:0000313" key="10">
    <source>
        <dbReference type="EMBL" id="WPX72330.1"/>
    </source>
</evidence>
<name>A0ABZ0U8G6_9FIRM</name>
<evidence type="ECO:0000313" key="11">
    <source>
        <dbReference type="Proteomes" id="UP001325248"/>
    </source>
</evidence>
<feature type="transmembrane region" description="Helical" evidence="7">
    <location>
        <begin position="151"/>
        <end position="169"/>
    </location>
</feature>
<gene>
    <name evidence="10" type="ORF">BLCOC_06660</name>
</gene>
<keyword evidence="5 7" id="KW-1133">Transmembrane helix</keyword>
<evidence type="ECO:0000256" key="7">
    <source>
        <dbReference type="SAM" id="Phobius"/>
    </source>
</evidence>
<dbReference type="SUPFAM" id="SSF52540">
    <property type="entry name" value="P-loop containing nucleoside triphosphate hydrolases"/>
    <property type="match status" value="1"/>
</dbReference>
<evidence type="ECO:0000259" key="8">
    <source>
        <dbReference type="PROSITE" id="PS50893"/>
    </source>
</evidence>
<dbReference type="InterPro" id="IPR011527">
    <property type="entry name" value="ABC1_TM_dom"/>
</dbReference>
<dbReference type="InterPro" id="IPR039421">
    <property type="entry name" value="Type_1_exporter"/>
</dbReference>
<dbReference type="PANTHER" id="PTHR43394:SF1">
    <property type="entry name" value="ATP-BINDING CASSETTE SUB-FAMILY B MEMBER 10, MITOCHONDRIAL"/>
    <property type="match status" value="1"/>
</dbReference>
<keyword evidence="6 7" id="KW-0472">Membrane</keyword>
<dbReference type="InterPro" id="IPR003593">
    <property type="entry name" value="AAA+_ATPase"/>
</dbReference>
<feature type="domain" description="ABC transmembrane type-1" evidence="9">
    <location>
        <begin position="13"/>
        <end position="294"/>
    </location>
</feature>
<dbReference type="SUPFAM" id="SSF90123">
    <property type="entry name" value="ABC transporter transmembrane region"/>
    <property type="match status" value="1"/>
</dbReference>
<dbReference type="Pfam" id="PF00005">
    <property type="entry name" value="ABC_tran"/>
    <property type="match status" value="1"/>
</dbReference>
<feature type="transmembrane region" description="Helical" evidence="7">
    <location>
        <begin position="12"/>
        <end position="32"/>
    </location>
</feature>
<keyword evidence="4 10" id="KW-0067">ATP-binding</keyword>
<feature type="domain" description="ABC transporter" evidence="8">
    <location>
        <begin position="327"/>
        <end position="557"/>
    </location>
</feature>
<dbReference type="Proteomes" id="UP001325248">
    <property type="component" value="Chromosome"/>
</dbReference>
<evidence type="ECO:0000256" key="4">
    <source>
        <dbReference type="ARBA" id="ARBA00022840"/>
    </source>
</evidence>
<dbReference type="Gene3D" id="3.40.50.300">
    <property type="entry name" value="P-loop containing nucleotide triphosphate hydrolases"/>
    <property type="match status" value="1"/>
</dbReference>
<dbReference type="InterPro" id="IPR003439">
    <property type="entry name" value="ABC_transporter-like_ATP-bd"/>
</dbReference>
<dbReference type="InterPro" id="IPR036640">
    <property type="entry name" value="ABC1_TM_sf"/>
</dbReference>
<accession>A0ABZ0U8G6</accession>
<dbReference type="GO" id="GO:0005524">
    <property type="term" value="F:ATP binding"/>
    <property type="evidence" value="ECO:0007669"/>
    <property type="project" value="UniProtKB-KW"/>
</dbReference>
<feature type="transmembrane region" description="Helical" evidence="7">
    <location>
        <begin position="234"/>
        <end position="259"/>
    </location>
</feature>
<dbReference type="EMBL" id="CP136422">
    <property type="protein sequence ID" value="WPX72330.1"/>
    <property type="molecule type" value="Genomic_DNA"/>
</dbReference>
<comment type="subcellular location">
    <subcellularLocation>
        <location evidence="1">Cell membrane</location>
        <topology evidence="1">Multi-pass membrane protein</topology>
    </subcellularLocation>
</comment>
<dbReference type="PROSITE" id="PS50893">
    <property type="entry name" value="ABC_TRANSPORTER_2"/>
    <property type="match status" value="1"/>
</dbReference>
<sequence length="560" mass="62908">MKKYIWKQKYSLLGSVLLALLCSLLSVMLIYIVQNLVDSMTTGQAGLLQRMIMLLVGLLAANFIFGYFSVLLEAKISRKLHLDMKKDLFQAILSQRYKDFKKTSIGSKLSVFENDINFVEEYYFNNIFVLIRNVIVLAVAVTYLFVLNIPMGILLLVCSVVILFVPLLLGKNIDPISEEYAHDKGEFIGQLKDYCEGMDVIHAYNIEKHVQKNYFAALNKLESKLFQLRKKLGLYNQTMVTGNYLIIAISFSVGGFLVIKNVISVGELIAITQVMNIIMQPIGEVASALVEMSGSLAVRQKLEHMTERVVQENNQEPDISEPVFSGIECRSISYDTDDGAFSLNKISLSLEPKKKYVVIGPSGCGKTTLLKIIANVLEPLSGDIYINGLNYTECEEMVSKLVSLVHQDTFIFNDTIENNIRLYQDYSPEAFDHAISATVLKEKLKERIQSDCSEGGSSLSGGEKQRLSVARSILRNSPVLLLDEITSALDRETAKTIVGNLFAMEEKTIIFVTHKMEAEFLKKVDCILCMNQGMIIESGSWDELIEEKGYFYKLYAAGQE</sequence>
<feature type="transmembrane region" description="Helical" evidence="7">
    <location>
        <begin position="122"/>
        <end position="145"/>
    </location>
</feature>
<dbReference type="PROSITE" id="PS50929">
    <property type="entry name" value="ABC_TM1F"/>
    <property type="match status" value="1"/>
</dbReference>
<keyword evidence="11" id="KW-1185">Reference proteome</keyword>
<dbReference type="Gene3D" id="1.20.1560.10">
    <property type="entry name" value="ABC transporter type 1, transmembrane domain"/>
    <property type="match status" value="1"/>
</dbReference>
<organism evidence="10 11">
    <name type="scientific">Blautia producta</name>
    <dbReference type="NCBI Taxonomy" id="33035"/>
    <lineage>
        <taxon>Bacteria</taxon>
        <taxon>Bacillati</taxon>
        <taxon>Bacillota</taxon>
        <taxon>Clostridia</taxon>
        <taxon>Lachnospirales</taxon>
        <taxon>Lachnospiraceae</taxon>
        <taxon>Blautia</taxon>
    </lineage>
</organism>
<evidence type="ECO:0000259" key="9">
    <source>
        <dbReference type="PROSITE" id="PS50929"/>
    </source>
</evidence>
<protein>
    <submittedName>
        <fullName evidence="10">ABC transporter ATP-binding protein</fullName>
    </submittedName>
</protein>
<reference evidence="10" key="1">
    <citation type="submission" date="2023-10" db="EMBL/GenBank/DDBJ databases">
        <title>Genome sequence of Blautia coccoides DSM 935.</title>
        <authorList>
            <person name="Boeer T."/>
            <person name="Bengelsdorf F.R."/>
            <person name="Daniel R."/>
            <person name="Poehlein A."/>
        </authorList>
    </citation>
    <scope>NUCLEOTIDE SEQUENCE [LARGE SCALE GENOMIC DNA]</scope>
    <source>
        <strain evidence="10">DSM 935</strain>
    </source>
</reference>
<feature type="transmembrane region" description="Helical" evidence="7">
    <location>
        <begin position="52"/>
        <end position="72"/>
    </location>
</feature>
<evidence type="ECO:0000256" key="3">
    <source>
        <dbReference type="ARBA" id="ARBA00022741"/>
    </source>
</evidence>
<keyword evidence="2 7" id="KW-0812">Transmembrane</keyword>
<evidence type="ECO:0000256" key="2">
    <source>
        <dbReference type="ARBA" id="ARBA00022692"/>
    </source>
</evidence>
<dbReference type="SMART" id="SM00382">
    <property type="entry name" value="AAA"/>
    <property type="match status" value="1"/>
</dbReference>
<dbReference type="PANTHER" id="PTHR43394">
    <property type="entry name" value="ATP-DEPENDENT PERMEASE MDL1, MITOCHONDRIAL"/>
    <property type="match status" value="1"/>
</dbReference>
<dbReference type="InterPro" id="IPR027417">
    <property type="entry name" value="P-loop_NTPase"/>
</dbReference>
<dbReference type="CDD" id="cd07346">
    <property type="entry name" value="ABC_6TM_exporters"/>
    <property type="match status" value="1"/>
</dbReference>
<evidence type="ECO:0000256" key="5">
    <source>
        <dbReference type="ARBA" id="ARBA00022989"/>
    </source>
</evidence>